<reference evidence="3 4" key="1">
    <citation type="submission" date="2014-04" db="EMBL/GenBank/DDBJ databases">
        <authorList>
            <consortium name="DOE Joint Genome Institute"/>
            <person name="Kuo A."/>
            <person name="Kohler A."/>
            <person name="Jargeat P."/>
            <person name="Nagy L.G."/>
            <person name="Floudas D."/>
            <person name="Copeland A."/>
            <person name="Barry K.W."/>
            <person name="Cichocki N."/>
            <person name="Veneault-Fourrey C."/>
            <person name="LaButti K."/>
            <person name="Lindquist E.A."/>
            <person name="Lipzen A."/>
            <person name="Lundell T."/>
            <person name="Morin E."/>
            <person name="Murat C."/>
            <person name="Sun H."/>
            <person name="Tunlid A."/>
            <person name="Henrissat B."/>
            <person name="Grigoriev I.V."/>
            <person name="Hibbett D.S."/>
            <person name="Martin F."/>
            <person name="Nordberg H.P."/>
            <person name="Cantor M.N."/>
            <person name="Hua S.X."/>
        </authorList>
    </citation>
    <scope>NUCLEOTIDE SEQUENCE [LARGE SCALE GENOMIC DNA]</scope>
    <source>
        <strain evidence="3 4">Ve08.2h10</strain>
    </source>
</reference>
<evidence type="ECO:0000313" key="4">
    <source>
        <dbReference type="Proteomes" id="UP000054538"/>
    </source>
</evidence>
<dbReference type="AlphaFoldDB" id="A0A0D0CT54"/>
<dbReference type="InParanoid" id="A0A0D0CT54"/>
<dbReference type="HOGENOM" id="CLU_003921_2_1_1"/>
<keyword evidence="4" id="KW-1185">Reference proteome</keyword>
<feature type="compositionally biased region" description="Polar residues" evidence="1">
    <location>
        <begin position="466"/>
        <end position="476"/>
    </location>
</feature>
<reference evidence="4" key="2">
    <citation type="submission" date="2015-01" db="EMBL/GenBank/DDBJ databases">
        <title>Evolutionary Origins and Diversification of the Mycorrhizal Mutualists.</title>
        <authorList>
            <consortium name="DOE Joint Genome Institute"/>
            <consortium name="Mycorrhizal Genomics Consortium"/>
            <person name="Kohler A."/>
            <person name="Kuo A."/>
            <person name="Nagy L.G."/>
            <person name="Floudas D."/>
            <person name="Copeland A."/>
            <person name="Barry K.W."/>
            <person name="Cichocki N."/>
            <person name="Veneault-Fourrey C."/>
            <person name="LaButti K."/>
            <person name="Lindquist E.A."/>
            <person name="Lipzen A."/>
            <person name="Lundell T."/>
            <person name="Morin E."/>
            <person name="Murat C."/>
            <person name="Riley R."/>
            <person name="Ohm R."/>
            <person name="Sun H."/>
            <person name="Tunlid A."/>
            <person name="Henrissat B."/>
            <person name="Grigoriev I.V."/>
            <person name="Hibbett D.S."/>
            <person name="Martin F."/>
        </authorList>
    </citation>
    <scope>NUCLEOTIDE SEQUENCE [LARGE SCALE GENOMIC DNA]</scope>
    <source>
        <strain evidence="4">Ve08.2h10</strain>
    </source>
</reference>
<dbReference type="Pfam" id="PF13352">
    <property type="entry name" value="DUF4100"/>
    <property type="match status" value="1"/>
</dbReference>
<evidence type="ECO:0000259" key="2">
    <source>
        <dbReference type="Pfam" id="PF13352"/>
    </source>
</evidence>
<organism evidence="3 4">
    <name type="scientific">Paxillus rubicundulus Ve08.2h10</name>
    <dbReference type="NCBI Taxonomy" id="930991"/>
    <lineage>
        <taxon>Eukaryota</taxon>
        <taxon>Fungi</taxon>
        <taxon>Dikarya</taxon>
        <taxon>Basidiomycota</taxon>
        <taxon>Agaricomycotina</taxon>
        <taxon>Agaricomycetes</taxon>
        <taxon>Agaricomycetidae</taxon>
        <taxon>Boletales</taxon>
        <taxon>Paxilineae</taxon>
        <taxon>Paxillaceae</taxon>
        <taxon>Paxillus</taxon>
    </lineage>
</organism>
<feature type="region of interest" description="Disordered" evidence="1">
    <location>
        <begin position="387"/>
        <end position="476"/>
    </location>
</feature>
<feature type="compositionally biased region" description="Low complexity" evidence="1">
    <location>
        <begin position="434"/>
        <end position="447"/>
    </location>
</feature>
<feature type="region of interest" description="Disordered" evidence="1">
    <location>
        <begin position="557"/>
        <end position="577"/>
    </location>
</feature>
<accession>A0A0D0CT54</accession>
<dbReference type="InterPro" id="IPR025165">
    <property type="entry name" value="DUF4100"/>
</dbReference>
<sequence length="577" mass="62503">MPLRGTKDAPKFLGKVTAELLRFLEDVGILADQAQLDDTGKIRAAIRYAALDEAKLWETLDSAAAVSAVWADFVTAVKQLYPGCEDADRYYHSDLHNLVQEYQVKPMKNREELALGKRVRPALPGWSPSCPRSTRPSLPTVQGTGCTPQRPLPHDKHPRGRQLLSHQGFSLTGLLPLWIQPATATIPATTSICPAEELGRSATDRWPDWNSIAHNPTPGDGGEAGDPSHFVPNCELALAYINEGKLSRRNGCLCMANGSPILRIQGIYGMRNVVDHLLARPAVSTEPTPSSGFTELEIEPSAFLHTSSMSLRVPDSSEVADPEFQAFLANTWVNFQARKGKGDQSNGKKTWFDGVEVPRRKAPRVTIEEEIESPAVRGAHALAGRRPLPLSQSHTPESQHTLDPPSSSSRAVILAPPPQRAPGEGQPITKPVLTTAPVQPTPTAAQQEPSPLDTAPCTPSAPAMTAQPTNVSSVPQSSSQFRYSFPLADSEAPKHALDQVLGVTVPVPLKELLALSPDLRKHMKEAVTGKRVWGNLLTQARSESPARAEVSANCFELEGQDPEAIARDQSQHPPSIH</sequence>
<dbReference type="OrthoDB" id="3260031at2759"/>
<proteinExistence type="predicted"/>
<feature type="region of interest" description="Disordered" evidence="1">
    <location>
        <begin position="125"/>
        <end position="159"/>
    </location>
</feature>
<protein>
    <recommendedName>
        <fullName evidence="2">DUF4100 domain-containing protein</fullName>
    </recommendedName>
</protein>
<dbReference type="EMBL" id="KN829085">
    <property type="protein sequence ID" value="KIK74191.1"/>
    <property type="molecule type" value="Genomic_DNA"/>
</dbReference>
<evidence type="ECO:0000256" key="1">
    <source>
        <dbReference type="SAM" id="MobiDB-lite"/>
    </source>
</evidence>
<evidence type="ECO:0000313" key="3">
    <source>
        <dbReference type="EMBL" id="KIK74191.1"/>
    </source>
</evidence>
<dbReference type="Proteomes" id="UP000054538">
    <property type="component" value="Unassembled WGS sequence"/>
</dbReference>
<feature type="compositionally biased region" description="Polar residues" evidence="1">
    <location>
        <begin position="130"/>
        <end position="147"/>
    </location>
</feature>
<feature type="compositionally biased region" description="Polar residues" evidence="1">
    <location>
        <begin position="390"/>
        <end position="410"/>
    </location>
</feature>
<name>A0A0D0CT54_9AGAM</name>
<dbReference type="STRING" id="930991.A0A0D0CT54"/>
<feature type="domain" description="DUF4100" evidence="2">
    <location>
        <begin position="389"/>
        <end position="532"/>
    </location>
</feature>
<gene>
    <name evidence="3" type="ORF">PAXRUDRAFT_20124</name>
</gene>